<dbReference type="Proteomes" id="UP001163603">
    <property type="component" value="Chromosome 13"/>
</dbReference>
<sequence length="95" mass="10819">MAKLSAICFLLLVLIVFTGAYRPFQFIEQVFNGDFKFADELLVPVAEAKDCNKVWNCKGDKRCWDDCKNRYNGKGLCDLYTAPGVPKQCFCAYKC</sequence>
<name>A0ACC0XAE3_9ROSI</name>
<comment type="caution">
    <text evidence="1">The sequence shown here is derived from an EMBL/GenBank/DDBJ whole genome shotgun (WGS) entry which is preliminary data.</text>
</comment>
<reference evidence="2" key="1">
    <citation type="journal article" date="2023" name="G3 (Bethesda)">
        <title>Genome assembly and association tests identify interacting loci associated with vigor, precocity, and sex in interspecific pistachio rootstocks.</title>
        <authorList>
            <person name="Palmer W."/>
            <person name="Jacygrad E."/>
            <person name="Sagayaradj S."/>
            <person name="Cavanaugh K."/>
            <person name="Han R."/>
            <person name="Bertier L."/>
            <person name="Beede B."/>
            <person name="Kafkas S."/>
            <person name="Golino D."/>
            <person name="Preece J."/>
            <person name="Michelmore R."/>
        </authorList>
    </citation>
    <scope>NUCLEOTIDE SEQUENCE [LARGE SCALE GENOMIC DNA]</scope>
</reference>
<accession>A0ACC0XAE3</accession>
<gene>
    <name evidence="1" type="ORF">Pint_20592</name>
</gene>
<keyword evidence="2" id="KW-1185">Reference proteome</keyword>
<proteinExistence type="predicted"/>
<organism evidence="1 2">
    <name type="scientific">Pistacia integerrima</name>
    <dbReference type="NCBI Taxonomy" id="434235"/>
    <lineage>
        <taxon>Eukaryota</taxon>
        <taxon>Viridiplantae</taxon>
        <taxon>Streptophyta</taxon>
        <taxon>Embryophyta</taxon>
        <taxon>Tracheophyta</taxon>
        <taxon>Spermatophyta</taxon>
        <taxon>Magnoliopsida</taxon>
        <taxon>eudicotyledons</taxon>
        <taxon>Gunneridae</taxon>
        <taxon>Pentapetalae</taxon>
        <taxon>rosids</taxon>
        <taxon>malvids</taxon>
        <taxon>Sapindales</taxon>
        <taxon>Anacardiaceae</taxon>
        <taxon>Pistacia</taxon>
    </lineage>
</organism>
<protein>
    <submittedName>
        <fullName evidence="1">Uncharacterized protein</fullName>
    </submittedName>
</protein>
<dbReference type="EMBL" id="CM047748">
    <property type="protein sequence ID" value="KAJ0013248.1"/>
    <property type="molecule type" value="Genomic_DNA"/>
</dbReference>
<evidence type="ECO:0000313" key="1">
    <source>
        <dbReference type="EMBL" id="KAJ0013248.1"/>
    </source>
</evidence>
<evidence type="ECO:0000313" key="2">
    <source>
        <dbReference type="Proteomes" id="UP001163603"/>
    </source>
</evidence>